<evidence type="ECO:0000256" key="1">
    <source>
        <dbReference type="SAM" id="SignalP"/>
    </source>
</evidence>
<dbReference type="InterPro" id="IPR039564">
    <property type="entry name" value="Peptidase_C39-like"/>
</dbReference>
<organism evidence="3 4">
    <name type="scientific">Mycobacterium colombiense</name>
    <dbReference type="NCBI Taxonomy" id="339268"/>
    <lineage>
        <taxon>Bacteria</taxon>
        <taxon>Bacillati</taxon>
        <taxon>Actinomycetota</taxon>
        <taxon>Actinomycetes</taxon>
        <taxon>Mycobacteriales</taxon>
        <taxon>Mycobacteriaceae</taxon>
        <taxon>Mycobacterium</taxon>
        <taxon>Mycobacterium avium complex (MAC)</taxon>
    </lineage>
</organism>
<evidence type="ECO:0000313" key="3">
    <source>
        <dbReference type="EMBL" id="RAU92283.1"/>
    </source>
</evidence>
<dbReference type="Proteomes" id="UP000250347">
    <property type="component" value="Unassembled WGS sequence"/>
</dbReference>
<comment type="caution">
    <text evidence="3">The sequence shown here is derived from an EMBL/GenBank/DDBJ whole genome shotgun (WGS) entry which is preliminary data.</text>
</comment>
<reference evidence="3 4" key="1">
    <citation type="submission" date="2018-06" db="EMBL/GenBank/DDBJ databases">
        <title>NTM in soil in Japan.</title>
        <authorList>
            <person name="Ohya K."/>
        </authorList>
    </citation>
    <scope>NUCLEOTIDE SEQUENCE [LARGE SCALE GENOMIC DNA]</scope>
    <source>
        <strain evidence="3 4">GF76</strain>
    </source>
</reference>
<dbReference type="AlphaFoldDB" id="A0A329KA81"/>
<evidence type="ECO:0000259" key="2">
    <source>
        <dbReference type="Pfam" id="PF13529"/>
    </source>
</evidence>
<dbReference type="Gene3D" id="3.90.70.10">
    <property type="entry name" value="Cysteine proteinases"/>
    <property type="match status" value="1"/>
</dbReference>
<dbReference type="EMBL" id="QMEU01000069">
    <property type="protein sequence ID" value="RAU92283.1"/>
    <property type="molecule type" value="Genomic_DNA"/>
</dbReference>
<gene>
    <name evidence="3" type="ORF">DQP58_18875</name>
</gene>
<feature type="signal peptide" evidence="1">
    <location>
        <begin position="1"/>
        <end position="33"/>
    </location>
</feature>
<dbReference type="Pfam" id="PF13529">
    <property type="entry name" value="Peptidase_C39_2"/>
    <property type="match status" value="1"/>
</dbReference>
<evidence type="ECO:0000313" key="4">
    <source>
        <dbReference type="Proteomes" id="UP000250347"/>
    </source>
</evidence>
<feature type="chain" id="PRO_5016360457" description="Peptidase C39-like domain-containing protein" evidence="1">
    <location>
        <begin position="34"/>
        <end position="223"/>
    </location>
</feature>
<protein>
    <recommendedName>
        <fullName evidence="2">Peptidase C39-like domain-containing protein</fullName>
    </recommendedName>
</protein>
<name>A0A329KA81_9MYCO</name>
<keyword evidence="1" id="KW-0732">Signal</keyword>
<accession>A0A329KA81</accession>
<proteinExistence type="predicted"/>
<feature type="domain" description="Peptidase C39-like" evidence="2">
    <location>
        <begin position="68"/>
        <end position="193"/>
    </location>
</feature>
<sequence>MTSTSRAKVASAARTFGRLVLLSAVAASPVILAAMVHANPGAPVPDADHEAAMFGDPVAAAPYWRRQHGSDCGELAVADVVGQLTGREPTEQQMIALAETTPSATGHGPIWKPTGSTDIADLPVLLWRYWIRADNIQSDAVALTRKLGENHKVIAIVNAETIWNRPGKRNSANHFVVVTGIDSKAGVVHLNDSGIDTGRDEQISLVTFERAWAPNYNSAIVTK</sequence>